<accession>A0A1S2VHP8</accession>
<dbReference type="AlphaFoldDB" id="A0A1S2VHP8"/>
<evidence type="ECO:0000313" key="2">
    <source>
        <dbReference type="Proteomes" id="UP000181790"/>
    </source>
</evidence>
<keyword evidence="2" id="KW-1185">Reference proteome</keyword>
<protein>
    <submittedName>
        <fullName evidence="1">Uncharacterized protein</fullName>
    </submittedName>
</protein>
<reference evidence="1 2" key="1">
    <citation type="submission" date="2016-10" db="EMBL/GenBank/DDBJ databases">
        <title>Arsenicibacter rosenii gen. nov., sp. nov., an efficient arsenic-methylating bacterium isolated from an arsenic-contaminated paddy soil.</title>
        <authorList>
            <person name="Huang K."/>
        </authorList>
    </citation>
    <scope>NUCLEOTIDE SEQUENCE [LARGE SCALE GENOMIC DNA]</scope>
    <source>
        <strain evidence="1 2">SM-1</strain>
    </source>
</reference>
<sequence>MVLPPFFFPMIRYLLRHLLAIALVLHGLYAFSQPLYAPASRLTLTPGKGGFYLYCSLIPTFARIINTLSFTKSCP</sequence>
<proteinExistence type="predicted"/>
<organism evidence="1 2">
    <name type="scientific">Arsenicibacter rosenii</name>
    <dbReference type="NCBI Taxonomy" id="1750698"/>
    <lineage>
        <taxon>Bacteria</taxon>
        <taxon>Pseudomonadati</taxon>
        <taxon>Bacteroidota</taxon>
        <taxon>Cytophagia</taxon>
        <taxon>Cytophagales</taxon>
        <taxon>Spirosomataceae</taxon>
        <taxon>Arsenicibacter</taxon>
    </lineage>
</organism>
<gene>
    <name evidence="1" type="ORF">BLX24_18505</name>
</gene>
<evidence type="ECO:0000313" key="1">
    <source>
        <dbReference type="EMBL" id="OIN57736.1"/>
    </source>
</evidence>
<name>A0A1S2VHP8_9BACT</name>
<comment type="caution">
    <text evidence="1">The sequence shown here is derived from an EMBL/GenBank/DDBJ whole genome shotgun (WGS) entry which is preliminary data.</text>
</comment>
<dbReference type="EMBL" id="MORL01000010">
    <property type="protein sequence ID" value="OIN57736.1"/>
    <property type="molecule type" value="Genomic_DNA"/>
</dbReference>
<dbReference type="Proteomes" id="UP000181790">
    <property type="component" value="Unassembled WGS sequence"/>
</dbReference>